<dbReference type="Gene3D" id="3.40.630.30">
    <property type="match status" value="1"/>
</dbReference>
<dbReference type="AlphaFoldDB" id="A0A9P0H5S7"/>
<sequence>MFMIRPGFTSDAEEVYKLLKEVYYPEEPLTKANGLQADIPGVTKDILSQGHSVVAVSEGGRVVGVALNEAPPQNFPYIYTKTSEDIKFQELFTYIERESGVLKIAPGSLEVRMITVDPEWRKLGIATALLDATRLNAIENRLPFIKIYCTSAHSSSLISKMGWRLLYSLSYSRYLEEHPSGIVVPPAPHDCCKLYIDQINGYQSSDGDLPVERVVSPNETVLRSKMLVRN</sequence>
<dbReference type="InterPro" id="IPR000182">
    <property type="entry name" value="GNAT_dom"/>
</dbReference>
<dbReference type="InterPro" id="IPR016181">
    <property type="entry name" value="Acyl_CoA_acyltransferase"/>
</dbReference>
<reference evidence="2" key="1">
    <citation type="submission" date="2022-01" db="EMBL/GenBank/DDBJ databases">
        <authorList>
            <person name="King R."/>
        </authorList>
    </citation>
    <scope>NUCLEOTIDE SEQUENCE</scope>
</reference>
<protein>
    <recommendedName>
        <fullName evidence="1">N-acetyltransferase domain-containing protein</fullName>
    </recommendedName>
</protein>
<evidence type="ECO:0000313" key="2">
    <source>
        <dbReference type="EMBL" id="CAH1395941.1"/>
    </source>
</evidence>
<gene>
    <name evidence="2" type="ORF">NEZAVI_LOCUS6113</name>
</gene>
<accession>A0A9P0H5S7</accession>
<organism evidence="2 3">
    <name type="scientific">Nezara viridula</name>
    <name type="common">Southern green stink bug</name>
    <name type="synonym">Cimex viridulus</name>
    <dbReference type="NCBI Taxonomy" id="85310"/>
    <lineage>
        <taxon>Eukaryota</taxon>
        <taxon>Metazoa</taxon>
        <taxon>Ecdysozoa</taxon>
        <taxon>Arthropoda</taxon>
        <taxon>Hexapoda</taxon>
        <taxon>Insecta</taxon>
        <taxon>Pterygota</taxon>
        <taxon>Neoptera</taxon>
        <taxon>Paraneoptera</taxon>
        <taxon>Hemiptera</taxon>
        <taxon>Heteroptera</taxon>
        <taxon>Panheteroptera</taxon>
        <taxon>Pentatomomorpha</taxon>
        <taxon>Pentatomoidea</taxon>
        <taxon>Pentatomidae</taxon>
        <taxon>Pentatominae</taxon>
        <taxon>Nezara</taxon>
    </lineage>
</organism>
<dbReference type="SUPFAM" id="SSF55729">
    <property type="entry name" value="Acyl-CoA N-acyltransferases (Nat)"/>
    <property type="match status" value="1"/>
</dbReference>
<dbReference type="Proteomes" id="UP001152798">
    <property type="component" value="Chromosome 3"/>
</dbReference>
<dbReference type="PROSITE" id="PS51186">
    <property type="entry name" value="GNAT"/>
    <property type="match status" value="1"/>
</dbReference>
<dbReference type="CDD" id="cd04301">
    <property type="entry name" value="NAT_SF"/>
    <property type="match status" value="1"/>
</dbReference>
<evidence type="ECO:0000313" key="3">
    <source>
        <dbReference type="Proteomes" id="UP001152798"/>
    </source>
</evidence>
<proteinExistence type="predicted"/>
<evidence type="ECO:0000259" key="1">
    <source>
        <dbReference type="PROSITE" id="PS51186"/>
    </source>
</evidence>
<dbReference type="EMBL" id="OV725079">
    <property type="protein sequence ID" value="CAH1395941.1"/>
    <property type="molecule type" value="Genomic_DNA"/>
</dbReference>
<dbReference type="Pfam" id="PF00583">
    <property type="entry name" value="Acetyltransf_1"/>
    <property type="match status" value="1"/>
</dbReference>
<dbReference type="GO" id="GO:0016747">
    <property type="term" value="F:acyltransferase activity, transferring groups other than amino-acyl groups"/>
    <property type="evidence" value="ECO:0007669"/>
    <property type="project" value="InterPro"/>
</dbReference>
<keyword evidence="3" id="KW-1185">Reference proteome</keyword>
<feature type="domain" description="N-acetyltransferase" evidence="1">
    <location>
        <begin position="2"/>
        <end position="181"/>
    </location>
</feature>
<dbReference type="OrthoDB" id="6607236at2759"/>
<name>A0A9P0H5S7_NEZVI</name>